<proteinExistence type="predicted"/>
<evidence type="ECO:0000313" key="3">
    <source>
        <dbReference type="Proteomes" id="UP000789901"/>
    </source>
</evidence>
<feature type="region of interest" description="Disordered" evidence="1">
    <location>
        <begin position="1"/>
        <end position="31"/>
    </location>
</feature>
<evidence type="ECO:0000256" key="1">
    <source>
        <dbReference type="SAM" id="MobiDB-lite"/>
    </source>
</evidence>
<sequence>MGQTQVGFDMRQVKPRSGFDPSGSDPDHKKEVLEIRLSQGLLQAGCVEEKIS</sequence>
<protein>
    <submittedName>
        <fullName evidence="2">45715_t:CDS:1</fullName>
    </submittedName>
</protein>
<keyword evidence="3" id="KW-1185">Reference proteome</keyword>
<comment type="caution">
    <text evidence="2">The sequence shown here is derived from an EMBL/GenBank/DDBJ whole genome shotgun (WGS) entry which is preliminary data.</text>
</comment>
<reference evidence="2 3" key="1">
    <citation type="submission" date="2021-06" db="EMBL/GenBank/DDBJ databases">
        <authorList>
            <person name="Kallberg Y."/>
            <person name="Tangrot J."/>
            <person name="Rosling A."/>
        </authorList>
    </citation>
    <scope>NUCLEOTIDE SEQUENCE [LARGE SCALE GENOMIC DNA]</scope>
    <source>
        <strain evidence="2 3">120-4 pot B 10/14</strain>
    </source>
</reference>
<feature type="non-terminal residue" evidence="2">
    <location>
        <position position="52"/>
    </location>
</feature>
<dbReference type="EMBL" id="CAJVQB010043862">
    <property type="protein sequence ID" value="CAG8831490.1"/>
    <property type="molecule type" value="Genomic_DNA"/>
</dbReference>
<dbReference type="Proteomes" id="UP000789901">
    <property type="component" value="Unassembled WGS sequence"/>
</dbReference>
<accession>A0ABN7WGV2</accession>
<name>A0ABN7WGV2_GIGMA</name>
<gene>
    <name evidence="2" type="ORF">GMARGA_LOCUS30681</name>
</gene>
<evidence type="ECO:0000313" key="2">
    <source>
        <dbReference type="EMBL" id="CAG8831490.1"/>
    </source>
</evidence>
<organism evidence="2 3">
    <name type="scientific">Gigaspora margarita</name>
    <dbReference type="NCBI Taxonomy" id="4874"/>
    <lineage>
        <taxon>Eukaryota</taxon>
        <taxon>Fungi</taxon>
        <taxon>Fungi incertae sedis</taxon>
        <taxon>Mucoromycota</taxon>
        <taxon>Glomeromycotina</taxon>
        <taxon>Glomeromycetes</taxon>
        <taxon>Diversisporales</taxon>
        <taxon>Gigasporaceae</taxon>
        <taxon>Gigaspora</taxon>
    </lineage>
</organism>